<dbReference type="Gene3D" id="3.40.50.300">
    <property type="entry name" value="P-loop containing nucleotide triphosphate hydrolases"/>
    <property type="match status" value="2"/>
</dbReference>
<keyword evidence="2" id="KW-0694">RNA-binding</keyword>
<evidence type="ECO:0000313" key="5">
    <source>
        <dbReference type="Proteomes" id="UP001626550"/>
    </source>
</evidence>
<sequence>MDDNVNSYKESLARSTFLSVSICYSASNYRDSQEEVIIVPLSIAAQCNFVRPNIHMIVLDECHEILSSEAQFHQIYHSEWFQSLVSTQPRVLGFTSSLLANCHLEDFSVFLNRLQTLEDKLKAKLETSSELINMLAMGAKPKEEIIKFQQPTQDSPLKVEAFVRTILEETKTTLQLTNSDEKNDSKMYDPKGRVIFIIKYCLSAIDEVESCLNSLGLWSAALVAKVFVRHLISLNKQRQTLLSKSENSTTEHPEDSLSRLVRFTTTQFLLVNRGKLHFVPTNGLLELPNKKYIYRAVIPDKEEAERNERLCGMILVDCQFTAYALSKLLEELCVWDEELFFLKMGHLFFTANAWKSKLEESSKPAFQVSTNTIANSVRTGDEITDDGDVDNGTCLPASQEETVANFRRGNINLLVATQCAVSAISSTVELPRCNLVIKFKTPDSFSDYLTSKARSHIVKSDAKICFLQASQNVQLHQILDRFRQFESILVQKSRLSDLFAEEHSHVAQQIDALLPPMQLGEARLLMSRAINLINQYCARLPSDFLTSLHPRWRLVKVPLDGEAPDRITCGNGKYNWICYLRLPINCPLSDEVAGLPMPCIKLAKISASAKMLQALLQSQEVNSQFEYCNKESRYVDCYLKEVKKKTSFQPAASRRQHYDKEISLFRHHRPQLGNRNYLYFLHMRLMKP</sequence>
<dbReference type="InterPro" id="IPR005034">
    <property type="entry name" value="Dicer_dimerisation"/>
</dbReference>
<comment type="caution">
    <text evidence="4">The sequence shown here is derived from an EMBL/GenBank/DDBJ whole genome shotgun (WGS) entry which is preliminary data.</text>
</comment>
<dbReference type="SUPFAM" id="SSF52540">
    <property type="entry name" value="P-loop containing nucleoside triphosphate hydrolases"/>
    <property type="match status" value="1"/>
</dbReference>
<dbReference type="GO" id="GO:0003723">
    <property type="term" value="F:RNA binding"/>
    <property type="evidence" value="ECO:0007669"/>
    <property type="project" value="UniProtKB-UniRule"/>
</dbReference>
<dbReference type="PROSITE" id="PS51327">
    <property type="entry name" value="DICER_DSRBF"/>
    <property type="match status" value="1"/>
</dbReference>
<dbReference type="Proteomes" id="UP001626550">
    <property type="component" value="Unassembled WGS sequence"/>
</dbReference>
<proteinExistence type="predicted"/>
<organism evidence="4 5">
    <name type="scientific">Cichlidogyrus casuarinus</name>
    <dbReference type="NCBI Taxonomy" id="1844966"/>
    <lineage>
        <taxon>Eukaryota</taxon>
        <taxon>Metazoa</taxon>
        <taxon>Spiralia</taxon>
        <taxon>Lophotrochozoa</taxon>
        <taxon>Platyhelminthes</taxon>
        <taxon>Monogenea</taxon>
        <taxon>Monopisthocotylea</taxon>
        <taxon>Dactylogyridea</taxon>
        <taxon>Ancyrocephalidae</taxon>
        <taxon>Cichlidogyrus</taxon>
    </lineage>
</organism>
<name>A0ABD2PVD1_9PLAT</name>
<accession>A0ABD2PVD1</accession>
<reference evidence="4 5" key="1">
    <citation type="submission" date="2024-11" db="EMBL/GenBank/DDBJ databases">
        <title>Adaptive evolution of stress response genes in parasites aligns with host niche diversity.</title>
        <authorList>
            <person name="Hahn C."/>
            <person name="Resl P."/>
        </authorList>
    </citation>
    <scope>NUCLEOTIDE SEQUENCE [LARGE SCALE GENOMIC DNA]</scope>
    <source>
        <strain evidence="4">EGGRZ-B1_66</strain>
        <tissue evidence="4">Body</tissue>
    </source>
</reference>
<evidence type="ECO:0000313" key="4">
    <source>
        <dbReference type="EMBL" id="KAL3311416.1"/>
    </source>
</evidence>
<dbReference type="EMBL" id="JBJKFK010002244">
    <property type="protein sequence ID" value="KAL3311416.1"/>
    <property type="molecule type" value="Genomic_DNA"/>
</dbReference>
<evidence type="ECO:0000256" key="1">
    <source>
        <dbReference type="ARBA" id="ARBA00022801"/>
    </source>
</evidence>
<dbReference type="Pfam" id="PF03368">
    <property type="entry name" value="Dicer_dimer"/>
    <property type="match status" value="1"/>
</dbReference>
<dbReference type="PANTHER" id="PTHR14950">
    <property type="entry name" value="DICER-RELATED"/>
    <property type="match status" value="1"/>
</dbReference>
<gene>
    <name evidence="4" type="primary">DICER1_2</name>
    <name evidence="4" type="ORF">Ciccas_010005</name>
</gene>
<evidence type="ECO:0000259" key="3">
    <source>
        <dbReference type="PROSITE" id="PS51327"/>
    </source>
</evidence>
<protein>
    <submittedName>
        <fullName evidence="4">Endoribonuclease Dicer</fullName>
    </submittedName>
</protein>
<dbReference type="AlphaFoldDB" id="A0ABD2PVD1"/>
<dbReference type="PANTHER" id="PTHR14950:SF37">
    <property type="entry name" value="ENDORIBONUCLEASE DICER"/>
    <property type="match status" value="1"/>
</dbReference>
<feature type="domain" description="Dicer dsRNA-binding fold" evidence="3">
    <location>
        <begin position="529"/>
        <end position="635"/>
    </location>
</feature>
<evidence type="ECO:0000256" key="2">
    <source>
        <dbReference type="PROSITE-ProRule" id="PRU00657"/>
    </source>
</evidence>
<dbReference type="Gene3D" id="3.30.160.380">
    <property type="entry name" value="Dicer dimerisation domain"/>
    <property type="match status" value="1"/>
</dbReference>
<keyword evidence="5" id="KW-1185">Reference proteome</keyword>
<dbReference type="GO" id="GO:0016787">
    <property type="term" value="F:hydrolase activity"/>
    <property type="evidence" value="ECO:0007669"/>
    <property type="project" value="UniProtKB-KW"/>
</dbReference>
<feature type="non-terminal residue" evidence="4">
    <location>
        <position position="688"/>
    </location>
</feature>
<dbReference type="InterPro" id="IPR038248">
    <property type="entry name" value="Dicer_dimer_sf"/>
</dbReference>
<keyword evidence="1" id="KW-0378">Hydrolase</keyword>
<dbReference type="InterPro" id="IPR027417">
    <property type="entry name" value="P-loop_NTPase"/>
</dbReference>